<comment type="caution">
    <text evidence="2">The sequence shown here is derived from an EMBL/GenBank/DDBJ whole genome shotgun (WGS) entry which is preliminary data.</text>
</comment>
<feature type="compositionally biased region" description="Low complexity" evidence="1">
    <location>
        <begin position="101"/>
        <end position="118"/>
    </location>
</feature>
<protein>
    <submittedName>
        <fullName evidence="2">Uncharacterized protein</fullName>
    </submittedName>
</protein>
<organism evidence="2">
    <name type="scientific">Populus alba</name>
    <name type="common">White poplar</name>
    <dbReference type="NCBI Taxonomy" id="43335"/>
    <lineage>
        <taxon>Eukaryota</taxon>
        <taxon>Viridiplantae</taxon>
        <taxon>Streptophyta</taxon>
        <taxon>Embryophyta</taxon>
        <taxon>Tracheophyta</taxon>
        <taxon>Spermatophyta</taxon>
        <taxon>Magnoliopsida</taxon>
        <taxon>eudicotyledons</taxon>
        <taxon>Gunneridae</taxon>
        <taxon>Pentapetalae</taxon>
        <taxon>rosids</taxon>
        <taxon>fabids</taxon>
        <taxon>Malpighiales</taxon>
        <taxon>Salicaceae</taxon>
        <taxon>Saliceae</taxon>
        <taxon>Populus</taxon>
    </lineage>
</organism>
<feature type="region of interest" description="Disordered" evidence="1">
    <location>
        <begin position="94"/>
        <end position="124"/>
    </location>
</feature>
<sequence>MLLAFHRGPFSLLTGRRSALSVRRMRAVASVFLDQLVNCIEAKGNRHGSWLDSSFRLVLERDPYGGHNQSTSVYMRRQGSKVNSSLSIPIISDQSFGNEGPSSMLPVKSSSSSHSKLSINELASSHQRSSLAQSVINGRKTYHL</sequence>
<name>A0A4U5QGC7_POPAL</name>
<dbReference type="AlphaFoldDB" id="A0A4U5QGC7"/>
<proteinExistence type="predicted"/>
<evidence type="ECO:0000256" key="1">
    <source>
        <dbReference type="SAM" id="MobiDB-lite"/>
    </source>
</evidence>
<evidence type="ECO:0000313" key="2">
    <source>
        <dbReference type="EMBL" id="TKS09660.1"/>
    </source>
</evidence>
<accession>A0A4U5QGC7</accession>
<gene>
    <name evidence="2" type="ORF">D5086_0000091720</name>
</gene>
<dbReference type="EMBL" id="RCHU01000264">
    <property type="protein sequence ID" value="TKS09660.1"/>
    <property type="molecule type" value="Genomic_DNA"/>
</dbReference>
<reference evidence="2" key="1">
    <citation type="submission" date="2018-10" db="EMBL/GenBank/DDBJ databases">
        <title>Population genomic analysis revealed the cold adaptation of white poplar.</title>
        <authorList>
            <person name="Liu Y.-J."/>
        </authorList>
    </citation>
    <scope>NUCLEOTIDE SEQUENCE [LARGE SCALE GENOMIC DNA]</scope>
    <source>
        <strain evidence="2">PAL-ZL1</strain>
    </source>
</reference>